<accession>A0AAN0JHB2</accession>
<reference evidence="15" key="2">
    <citation type="submission" date="2024-06" db="UniProtKB">
        <authorList>
            <consortium name="EnsemblMetazoa"/>
        </authorList>
    </citation>
    <scope>IDENTIFICATION</scope>
</reference>
<keyword evidence="4" id="KW-0723">Serine/threonine-protein kinase</keyword>
<evidence type="ECO:0000256" key="1">
    <source>
        <dbReference type="ARBA" id="ARBA00004245"/>
    </source>
</evidence>
<dbReference type="EC" id="2.7.11.1" evidence="2"/>
<dbReference type="GO" id="GO:0004674">
    <property type="term" value="F:protein serine/threonine kinase activity"/>
    <property type="evidence" value="ECO:0007669"/>
    <property type="project" value="UniProtKB-KW"/>
</dbReference>
<dbReference type="PANTHER" id="PTHR22983:SF6">
    <property type="entry name" value="SERINE_THREONINE-PROTEIN KINASE 36"/>
    <property type="match status" value="1"/>
</dbReference>
<dbReference type="Pfam" id="PF00069">
    <property type="entry name" value="Pkinase"/>
    <property type="match status" value="1"/>
</dbReference>
<keyword evidence="7" id="KW-0418">Kinase</keyword>
<keyword evidence="6 13" id="KW-0547">Nucleotide-binding</keyword>
<dbReference type="KEGG" id="aqu:100640507"/>
<comment type="subcellular location">
    <subcellularLocation>
        <location evidence="1">Cytoplasm</location>
        <location evidence="1">Cytoskeleton</location>
    </subcellularLocation>
</comment>
<dbReference type="InterPro" id="IPR000719">
    <property type="entry name" value="Prot_kinase_dom"/>
</dbReference>
<dbReference type="GO" id="GO:0005856">
    <property type="term" value="C:cytoskeleton"/>
    <property type="evidence" value="ECO:0007669"/>
    <property type="project" value="UniProtKB-SubCell"/>
</dbReference>
<comment type="catalytic activity">
    <reaction evidence="11">
        <text>L-seryl-[protein] + ATP = O-phospho-L-seryl-[protein] + ADP + H(+)</text>
        <dbReference type="Rhea" id="RHEA:17989"/>
        <dbReference type="Rhea" id="RHEA-COMP:9863"/>
        <dbReference type="Rhea" id="RHEA-COMP:11604"/>
        <dbReference type="ChEBI" id="CHEBI:15378"/>
        <dbReference type="ChEBI" id="CHEBI:29999"/>
        <dbReference type="ChEBI" id="CHEBI:30616"/>
        <dbReference type="ChEBI" id="CHEBI:83421"/>
        <dbReference type="ChEBI" id="CHEBI:456216"/>
        <dbReference type="EC" id="2.7.11.1"/>
    </reaction>
</comment>
<protein>
    <recommendedName>
        <fullName evidence="2">non-specific serine/threonine protein kinase</fullName>
        <ecNumber evidence="2">2.7.11.1</ecNumber>
    </recommendedName>
    <alternativeName>
        <fullName evidence="12">Fused homolog</fullName>
    </alternativeName>
</protein>
<dbReference type="SMART" id="SM00220">
    <property type="entry name" value="S_TKc"/>
    <property type="match status" value="1"/>
</dbReference>
<evidence type="ECO:0000313" key="16">
    <source>
        <dbReference type="Proteomes" id="UP000007879"/>
    </source>
</evidence>
<keyword evidence="8 13" id="KW-0067">ATP-binding</keyword>
<evidence type="ECO:0000256" key="7">
    <source>
        <dbReference type="ARBA" id="ARBA00022777"/>
    </source>
</evidence>
<name>A0AAN0JHB2_AMPQE</name>
<evidence type="ECO:0000256" key="3">
    <source>
        <dbReference type="ARBA" id="ARBA00022490"/>
    </source>
</evidence>
<dbReference type="GO" id="GO:0005524">
    <property type="term" value="F:ATP binding"/>
    <property type="evidence" value="ECO:0007669"/>
    <property type="project" value="UniProtKB-UniRule"/>
</dbReference>
<dbReference type="FunFam" id="1.10.510.10:FF:000292">
    <property type="entry name" value="Serine/threonine-protein kinase 36"/>
    <property type="match status" value="1"/>
</dbReference>
<evidence type="ECO:0000256" key="6">
    <source>
        <dbReference type="ARBA" id="ARBA00022741"/>
    </source>
</evidence>
<organism evidence="15 16">
    <name type="scientific">Amphimedon queenslandica</name>
    <name type="common">Sponge</name>
    <dbReference type="NCBI Taxonomy" id="400682"/>
    <lineage>
        <taxon>Eukaryota</taxon>
        <taxon>Metazoa</taxon>
        <taxon>Porifera</taxon>
        <taxon>Demospongiae</taxon>
        <taxon>Heteroscleromorpha</taxon>
        <taxon>Haplosclerida</taxon>
        <taxon>Niphatidae</taxon>
        <taxon>Amphimedon</taxon>
    </lineage>
</organism>
<dbReference type="PROSITE" id="PS00107">
    <property type="entry name" value="PROTEIN_KINASE_ATP"/>
    <property type="match status" value="1"/>
</dbReference>
<dbReference type="Gene3D" id="1.10.510.10">
    <property type="entry name" value="Transferase(Phosphotransferase) domain 1"/>
    <property type="match status" value="1"/>
</dbReference>
<dbReference type="EnsemblMetazoa" id="XM_020000795.1">
    <property type="protein sequence ID" value="XP_019856354.1"/>
    <property type="gene ID" value="LOC100640507"/>
</dbReference>
<dbReference type="CDD" id="cd14002">
    <property type="entry name" value="STKc_STK36"/>
    <property type="match status" value="1"/>
</dbReference>
<dbReference type="PANTHER" id="PTHR22983">
    <property type="entry name" value="PROTEIN KINASE RELATED"/>
    <property type="match status" value="1"/>
</dbReference>
<dbReference type="RefSeq" id="XP_019856354.1">
    <property type="nucleotide sequence ID" value="XM_020000795.1"/>
</dbReference>
<dbReference type="FunFam" id="3.30.200.20:FF:000042">
    <property type="entry name" value="Aurora kinase A"/>
    <property type="match status" value="1"/>
</dbReference>
<evidence type="ECO:0000256" key="8">
    <source>
        <dbReference type="ARBA" id="ARBA00022840"/>
    </source>
</evidence>
<dbReference type="AlphaFoldDB" id="A0AAN0JHB2"/>
<evidence type="ECO:0000256" key="2">
    <source>
        <dbReference type="ARBA" id="ARBA00012513"/>
    </source>
</evidence>
<dbReference type="PROSITE" id="PS50011">
    <property type="entry name" value="PROTEIN_KINASE_DOM"/>
    <property type="match status" value="1"/>
</dbReference>
<dbReference type="PROSITE" id="PS00108">
    <property type="entry name" value="PROTEIN_KINASE_ST"/>
    <property type="match status" value="1"/>
</dbReference>
<dbReference type="GeneID" id="100640507"/>
<evidence type="ECO:0000256" key="4">
    <source>
        <dbReference type="ARBA" id="ARBA00022527"/>
    </source>
</evidence>
<evidence type="ECO:0000259" key="14">
    <source>
        <dbReference type="PROSITE" id="PS50011"/>
    </source>
</evidence>
<evidence type="ECO:0000313" key="15">
    <source>
        <dbReference type="EnsemblMetazoa" id="XP_019856354.1"/>
    </source>
</evidence>
<evidence type="ECO:0000256" key="5">
    <source>
        <dbReference type="ARBA" id="ARBA00022679"/>
    </source>
</evidence>
<proteinExistence type="predicted"/>
<keyword evidence="16" id="KW-1185">Reference proteome</keyword>
<dbReference type="GO" id="GO:0007224">
    <property type="term" value="P:smoothened signaling pathway"/>
    <property type="evidence" value="ECO:0007669"/>
    <property type="project" value="TreeGrafter"/>
</dbReference>
<dbReference type="InterPro" id="IPR017441">
    <property type="entry name" value="Protein_kinase_ATP_BS"/>
</dbReference>
<sequence>MEQYHVMELIGEGSFGRVYKGRIKHSKKVVALKFIPKVGRSEIELTNLRREISIMAELSHPNIIELYDCFETPDEVCMVTEFGEGDLFQILEDDTTLPESEIQVIAVQLVSALFYLHSRRILHRDMKPQNILIGKGRQTKLCDFGFARAMSFQTLVLTSIKGTPLYMCPELVQEKPYDHNSDLWALGCILYELFVGEPPFYTNNIVQLVKMITNDDVFFPDTMSNVFNNFLKGLLEKDSSKRLSWPDLLYHPFVMEGLDHEYLAQCAKEGHITASSRPSSTSLPSEQETFTPILDKPVCISSAWTNGEDKDKTDTKRTEEDIVLPQCAAWMETKDKLAEIISSNAPNSEKDLTELLRPWLSKANFLPEEGTRTVTECIEIVSILIKLVKEDVISPSTLSYLTMELHLLSELVDSILLCESNHFDSKLLLNLLEFLSALITRLCTIKNQSHSLINVFQVLYKILSKSSLSLEIFKEVVLGLKLITISISTWEMEHFEAFLKVLVELKAGQEFNVKYSREYEESLAILIKTWSYLSHQKT</sequence>
<feature type="domain" description="Protein kinase" evidence="14">
    <location>
        <begin position="4"/>
        <end position="254"/>
    </location>
</feature>
<dbReference type="InterPro" id="IPR011009">
    <property type="entry name" value="Kinase-like_dom_sf"/>
</dbReference>
<comment type="catalytic activity">
    <reaction evidence="10">
        <text>L-threonyl-[protein] + ATP = O-phospho-L-threonyl-[protein] + ADP + H(+)</text>
        <dbReference type="Rhea" id="RHEA:46608"/>
        <dbReference type="Rhea" id="RHEA-COMP:11060"/>
        <dbReference type="Rhea" id="RHEA-COMP:11605"/>
        <dbReference type="ChEBI" id="CHEBI:15378"/>
        <dbReference type="ChEBI" id="CHEBI:30013"/>
        <dbReference type="ChEBI" id="CHEBI:30616"/>
        <dbReference type="ChEBI" id="CHEBI:61977"/>
        <dbReference type="ChEBI" id="CHEBI:456216"/>
        <dbReference type="EC" id="2.7.11.1"/>
    </reaction>
</comment>
<evidence type="ECO:0000256" key="10">
    <source>
        <dbReference type="ARBA" id="ARBA00047899"/>
    </source>
</evidence>
<dbReference type="Proteomes" id="UP000007879">
    <property type="component" value="Unassembled WGS sequence"/>
</dbReference>
<dbReference type="SUPFAM" id="SSF56112">
    <property type="entry name" value="Protein kinase-like (PK-like)"/>
    <property type="match status" value="1"/>
</dbReference>
<evidence type="ECO:0000256" key="11">
    <source>
        <dbReference type="ARBA" id="ARBA00048679"/>
    </source>
</evidence>
<keyword evidence="9" id="KW-0206">Cytoskeleton</keyword>
<evidence type="ECO:0000256" key="9">
    <source>
        <dbReference type="ARBA" id="ARBA00023212"/>
    </source>
</evidence>
<keyword evidence="5" id="KW-0808">Transferase</keyword>
<dbReference type="InterPro" id="IPR008271">
    <property type="entry name" value="Ser/Thr_kinase_AS"/>
</dbReference>
<keyword evidence="3" id="KW-0963">Cytoplasm</keyword>
<feature type="binding site" evidence="13">
    <location>
        <position position="33"/>
    </location>
    <ligand>
        <name>ATP</name>
        <dbReference type="ChEBI" id="CHEBI:30616"/>
    </ligand>
</feature>
<reference evidence="16" key="1">
    <citation type="journal article" date="2010" name="Nature">
        <title>The Amphimedon queenslandica genome and the evolution of animal complexity.</title>
        <authorList>
            <person name="Srivastava M."/>
            <person name="Simakov O."/>
            <person name="Chapman J."/>
            <person name="Fahey B."/>
            <person name="Gauthier M.E."/>
            <person name="Mitros T."/>
            <person name="Richards G.S."/>
            <person name="Conaco C."/>
            <person name="Dacre M."/>
            <person name="Hellsten U."/>
            <person name="Larroux C."/>
            <person name="Putnam N.H."/>
            <person name="Stanke M."/>
            <person name="Adamska M."/>
            <person name="Darling A."/>
            <person name="Degnan S.M."/>
            <person name="Oakley T.H."/>
            <person name="Plachetzki D.C."/>
            <person name="Zhai Y."/>
            <person name="Adamski M."/>
            <person name="Calcino A."/>
            <person name="Cummins S.F."/>
            <person name="Goodstein D.M."/>
            <person name="Harris C."/>
            <person name="Jackson D.J."/>
            <person name="Leys S.P."/>
            <person name="Shu S."/>
            <person name="Woodcroft B.J."/>
            <person name="Vervoort M."/>
            <person name="Kosik K.S."/>
            <person name="Manning G."/>
            <person name="Degnan B.M."/>
            <person name="Rokhsar D.S."/>
        </authorList>
    </citation>
    <scope>NUCLEOTIDE SEQUENCE [LARGE SCALE GENOMIC DNA]</scope>
</reference>
<evidence type="ECO:0000256" key="13">
    <source>
        <dbReference type="PROSITE-ProRule" id="PRU10141"/>
    </source>
</evidence>
<dbReference type="GO" id="GO:0005737">
    <property type="term" value="C:cytoplasm"/>
    <property type="evidence" value="ECO:0007669"/>
    <property type="project" value="TreeGrafter"/>
</dbReference>
<evidence type="ECO:0000256" key="12">
    <source>
        <dbReference type="ARBA" id="ARBA00075375"/>
    </source>
</evidence>